<evidence type="ECO:0000313" key="10">
    <source>
        <dbReference type="Proteomes" id="UP000198931"/>
    </source>
</evidence>
<accession>A0A1I3DYK3</accession>
<feature type="transmembrane region" description="Helical" evidence="7">
    <location>
        <begin position="85"/>
        <end position="102"/>
    </location>
</feature>
<dbReference type="InterPro" id="IPR006694">
    <property type="entry name" value="Fatty_acid_hydroxylase"/>
</dbReference>
<dbReference type="GO" id="GO:0012505">
    <property type="term" value="C:endomembrane system"/>
    <property type="evidence" value="ECO:0007669"/>
    <property type="project" value="UniProtKB-SubCell"/>
</dbReference>
<organism evidence="9 10">
    <name type="scientific">Halpernia frigidisoli</name>
    <dbReference type="NCBI Taxonomy" id="1125876"/>
    <lineage>
        <taxon>Bacteria</taxon>
        <taxon>Pseudomonadati</taxon>
        <taxon>Bacteroidota</taxon>
        <taxon>Flavobacteriia</taxon>
        <taxon>Flavobacteriales</taxon>
        <taxon>Weeksellaceae</taxon>
        <taxon>Chryseobacterium group</taxon>
        <taxon>Halpernia</taxon>
    </lineage>
</organism>
<sequence length="308" mass="36836">MSFFLGEDGLQNVYTWAIPFHATVILGEMIYSHVSESKLYNNKDIVQNIFLALGNFSIDLAMKVVTMAVMFFFYSYRIFNWEFTWYYWIICFVVTDLAYWVLHYMDHHSRAFWAVHITHHNSEYFNLTTGFRSSVLEPLYRYLYFAPLAFLGFNPWHILVVYAVGQVYGTWVHTQTVKKMGFLEHILITPSHHRVHHACNIKYLDRNMGMVFVFWDKMFGTFEKEDDLVPVKYGIYPKMPDDKPLTIFAYEWRNIWKDIKQPDLKLTDKFNYIFNSPGWKHDGTGKTVRQYQKEYLAKKLFKEKNQSI</sequence>
<dbReference type="Proteomes" id="UP000198931">
    <property type="component" value="Unassembled WGS sequence"/>
</dbReference>
<evidence type="ECO:0000313" key="9">
    <source>
        <dbReference type="EMBL" id="SFH91689.1"/>
    </source>
</evidence>
<evidence type="ECO:0000256" key="5">
    <source>
        <dbReference type="ARBA" id="ARBA00023098"/>
    </source>
</evidence>
<evidence type="ECO:0000256" key="6">
    <source>
        <dbReference type="ARBA" id="ARBA00023136"/>
    </source>
</evidence>
<protein>
    <submittedName>
        <fullName evidence="9">Sterol desaturase/sphingolipid hydroxylase, fatty acid hydroxylase superfamily</fullName>
    </submittedName>
</protein>
<keyword evidence="4" id="KW-0560">Oxidoreductase</keyword>
<evidence type="ECO:0000259" key="8">
    <source>
        <dbReference type="Pfam" id="PF04116"/>
    </source>
</evidence>
<feature type="transmembrane region" description="Helical" evidence="7">
    <location>
        <begin position="142"/>
        <end position="165"/>
    </location>
</feature>
<evidence type="ECO:0000256" key="3">
    <source>
        <dbReference type="ARBA" id="ARBA00022989"/>
    </source>
</evidence>
<dbReference type="Pfam" id="PF04116">
    <property type="entry name" value="FA_hydroxylase"/>
    <property type="match status" value="1"/>
</dbReference>
<keyword evidence="6 7" id="KW-0472">Membrane</keyword>
<evidence type="ECO:0000256" key="7">
    <source>
        <dbReference type="SAM" id="Phobius"/>
    </source>
</evidence>
<keyword evidence="2 7" id="KW-0812">Transmembrane</keyword>
<comment type="subcellular location">
    <subcellularLocation>
        <location evidence="1">Endomembrane system</location>
        <topology evidence="1">Multi-pass membrane protein</topology>
    </subcellularLocation>
</comment>
<dbReference type="EMBL" id="FOQT01000001">
    <property type="protein sequence ID" value="SFH91689.1"/>
    <property type="molecule type" value="Genomic_DNA"/>
</dbReference>
<dbReference type="GO" id="GO:0008610">
    <property type="term" value="P:lipid biosynthetic process"/>
    <property type="evidence" value="ECO:0007669"/>
    <property type="project" value="InterPro"/>
</dbReference>
<evidence type="ECO:0000256" key="4">
    <source>
        <dbReference type="ARBA" id="ARBA00023002"/>
    </source>
</evidence>
<dbReference type="STRING" id="1125876.SAMN05443292_0770"/>
<dbReference type="AlphaFoldDB" id="A0A1I3DYK3"/>
<name>A0A1I3DYK3_9FLAO</name>
<dbReference type="InterPro" id="IPR051689">
    <property type="entry name" value="Sterol_desaturase/TMEM195"/>
</dbReference>
<proteinExistence type="predicted"/>
<dbReference type="GO" id="GO:0005506">
    <property type="term" value="F:iron ion binding"/>
    <property type="evidence" value="ECO:0007669"/>
    <property type="project" value="InterPro"/>
</dbReference>
<evidence type="ECO:0000256" key="2">
    <source>
        <dbReference type="ARBA" id="ARBA00022692"/>
    </source>
</evidence>
<feature type="transmembrane region" description="Helical" evidence="7">
    <location>
        <begin position="13"/>
        <end position="31"/>
    </location>
</feature>
<evidence type="ECO:0000256" key="1">
    <source>
        <dbReference type="ARBA" id="ARBA00004127"/>
    </source>
</evidence>
<dbReference type="OrthoDB" id="9770329at2"/>
<dbReference type="PANTHER" id="PTHR21624">
    <property type="entry name" value="STEROL DESATURASE-RELATED PROTEIN"/>
    <property type="match status" value="1"/>
</dbReference>
<keyword evidence="5" id="KW-0443">Lipid metabolism</keyword>
<feature type="transmembrane region" description="Helical" evidence="7">
    <location>
        <begin position="52"/>
        <end position="73"/>
    </location>
</feature>
<feature type="domain" description="Fatty acid hydroxylase" evidence="8">
    <location>
        <begin position="88"/>
        <end position="221"/>
    </location>
</feature>
<dbReference type="GO" id="GO:0016020">
    <property type="term" value="C:membrane"/>
    <property type="evidence" value="ECO:0007669"/>
    <property type="project" value="GOC"/>
</dbReference>
<gene>
    <name evidence="9" type="ORF">SAMN05443292_0770</name>
</gene>
<keyword evidence="10" id="KW-1185">Reference proteome</keyword>
<reference evidence="9 10" key="1">
    <citation type="submission" date="2016-10" db="EMBL/GenBank/DDBJ databases">
        <authorList>
            <person name="de Groot N.N."/>
        </authorList>
    </citation>
    <scope>NUCLEOTIDE SEQUENCE [LARGE SCALE GENOMIC DNA]</scope>
    <source>
        <strain evidence="9 10">DSM 26000</strain>
    </source>
</reference>
<keyword evidence="3 7" id="KW-1133">Transmembrane helix</keyword>
<dbReference type="PANTHER" id="PTHR21624:SF1">
    <property type="entry name" value="ALKYLGLYCEROL MONOOXYGENASE"/>
    <property type="match status" value="1"/>
</dbReference>
<dbReference type="RefSeq" id="WP_090078812.1">
    <property type="nucleotide sequence ID" value="NZ_FOQT01000001.1"/>
</dbReference>
<dbReference type="GO" id="GO:0050479">
    <property type="term" value="F:glyceryl-ether monooxygenase activity"/>
    <property type="evidence" value="ECO:0007669"/>
    <property type="project" value="TreeGrafter"/>
</dbReference>
<dbReference type="GO" id="GO:0006643">
    <property type="term" value="P:membrane lipid metabolic process"/>
    <property type="evidence" value="ECO:0007669"/>
    <property type="project" value="TreeGrafter"/>
</dbReference>